<reference evidence="2" key="1">
    <citation type="journal article" date="2019" name="bioRxiv">
        <title>The Genome of the Zebra Mussel, Dreissena polymorpha: A Resource for Invasive Species Research.</title>
        <authorList>
            <person name="McCartney M.A."/>
            <person name="Auch B."/>
            <person name="Kono T."/>
            <person name="Mallez S."/>
            <person name="Zhang Y."/>
            <person name="Obille A."/>
            <person name="Becker A."/>
            <person name="Abrahante J.E."/>
            <person name="Garbe J."/>
            <person name="Badalamenti J.P."/>
            <person name="Herman A."/>
            <person name="Mangelson H."/>
            <person name="Liachko I."/>
            <person name="Sullivan S."/>
            <person name="Sone E.D."/>
            <person name="Koren S."/>
            <person name="Silverstein K.A.T."/>
            <person name="Beckman K.B."/>
            <person name="Gohl D.M."/>
        </authorList>
    </citation>
    <scope>NUCLEOTIDE SEQUENCE</scope>
    <source>
        <strain evidence="2">Duluth1</strain>
        <tissue evidence="2">Whole animal</tissue>
    </source>
</reference>
<keyword evidence="3" id="KW-1185">Reference proteome</keyword>
<reference evidence="2" key="2">
    <citation type="submission" date="2020-11" db="EMBL/GenBank/DDBJ databases">
        <authorList>
            <person name="McCartney M.A."/>
            <person name="Auch B."/>
            <person name="Kono T."/>
            <person name="Mallez S."/>
            <person name="Becker A."/>
            <person name="Gohl D.M."/>
            <person name="Silverstein K.A.T."/>
            <person name="Koren S."/>
            <person name="Bechman K.B."/>
            <person name="Herman A."/>
            <person name="Abrahante J.E."/>
            <person name="Garbe J."/>
        </authorList>
    </citation>
    <scope>NUCLEOTIDE SEQUENCE</scope>
    <source>
        <strain evidence="2">Duluth1</strain>
        <tissue evidence="2">Whole animal</tissue>
    </source>
</reference>
<dbReference type="Proteomes" id="UP000828390">
    <property type="component" value="Unassembled WGS sequence"/>
</dbReference>
<comment type="caution">
    <text evidence="2">The sequence shown here is derived from an EMBL/GenBank/DDBJ whole genome shotgun (WGS) entry which is preliminary data.</text>
</comment>
<dbReference type="AlphaFoldDB" id="A0A9D4EN15"/>
<accession>A0A9D4EN15</accession>
<gene>
    <name evidence="2" type="ORF">DPMN_160359</name>
</gene>
<proteinExistence type="predicted"/>
<evidence type="ECO:0000313" key="3">
    <source>
        <dbReference type="Proteomes" id="UP000828390"/>
    </source>
</evidence>
<name>A0A9D4EN15_DREPO</name>
<feature type="compositionally biased region" description="Basic and acidic residues" evidence="1">
    <location>
        <begin position="30"/>
        <end position="56"/>
    </location>
</feature>
<feature type="region of interest" description="Disordered" evidence="1">
    <location>
        <begin position="1"/>
        <end position="74"/>
    </location>
</feature>
<evidence type="ECO:0000313" key="2">
    <source>
        <dbReference type="EMBL" id="KAH3782444.1"/>
    </source>
</evidence>
<sequence>MDNGRANEQRTDEGRTNGPTNKLSARTYKRHNEGTNERTNRRTEERKKGRTDESFKPKLPVPIALRLLPPLTWH</sequence>
<feature type="compositionally biased region" description="Basic and acidic residues" evidence="1">
    <location>
        <begin position="1"/>
        <end position="15"/>
    </location>
</feature>
<dbReference type="EMBL" id="JAIWYP010000008">
    <property type="protein sequence ID" value="KAH3782444.1"/>
    <property type="molecule type" value="Genomic_DNA"/>
</dbReference>
<organism evidence="2 3">
    <name type="scientific">Dreissena polymorpha</name>
    <name type="common">Zebra mussel</name>
    <name type="synonym">Mytilus polymorpha</name>
    <dbReference type="NCBI Taxonomy" id="45954"/>
    <lineage>
        <taxon>Eukaryota</taxon>
        <taxon>Metazoa</taxon>
        <taxon>Spiralia</taxon>
        <taxon>Lophotrochozoa</taxon>
        <taxon>Mollusca</taxon>
        <taxon>Bivalvia</taxon>
        <taxon>Autobranchia</taxon>
        <taxon>Heteroconchia</taxon>
        <taxon>Euheterodonta</taxon>
        <taxon>Imparidentia</taxon>
        <taxon>Neoheterodontei</taxon>
        <taxon>Myida</taxon>
        <taxon>Dreissenoidea</taxon>
        <taxon>Dreissenidae</taxon>
        <taxon>Dreissena</taxon>
    </lineage>
</organism>
<protein>
    <submittedName>
        <fullName evidence="2">Uncharacterized protein</fullName>
    </submittedName>
</protein>
<evidence type="ECO:0000256" key="1">
    <source>
        <dbReference type="SAM" id="MobiDB-lite"/>
    </source>
</evidence>